<reference evidence="1" key="1">
    <citation type="submission" date="2018-05" db="EMBL/GenBank/DDBJ databases">
        <title>Draft genome of Mucuna pruriens seed.</title>
        <authorList>
            <person name="Nnadi N.E."/>
            <person name="Vos R."/>
            <person name="Hasami M.H."/>
            <person name="Devisetty U.K."/>
            <person name="Aguiy J.C."/>
        </authorList>
    </citation>
    <scope>NUCLEOTIDE SEQUENCE [LARGE SCALE GENOMIC DNA]</scope>
    <source>
        <strain evidence="1">JCA_2017</strain>
    </source>
</reference>
<accession>A0A371FE94</accession>
<gene>
    <name evidence="1" type="ORF">CR513_43375</name>
</gene>
<sequence>MVYNCIRIGNMIVNNSRGSSINRVRVKGIATSSATRQFTFNGRVDKQMNECNMQFLENLTSTVQDLKM</sequence>
<evidence type="ECO:0000313" key="2">
    <source>
        <dbReference type="Proteomes" id="UP000257109"/>
    </source>
</evidence>
<organism evidence="1 2">
    <name type="scientific">Mucuna pruriens</name>
    <name type="common">Velvet bean</name>
    <name type="synonym">Dolichos pruriens</name>
    <dbReference type="NCBI Taxonomy" id="157652"/>
    <lineage>
        <taxon>Eukaryota</taxon>
        <taxon>Viridiplantae</taxon>
        <taxon>Streptophyta</taxon>
        <taxon>Embryophyta</taxon>
        <taxon>Tracheophyta</taxon>
        <taxon>Spermatophyta</taxon>
        <taxon>Magnoliopsida</taxon>
        <taxon>eudicotyledons</taxon>
        <taxon>Gunneridae</taxon>
        <taxon>Pentapetalae</taxon>
        <taxon>rosids</taxon>
        <taxon>fabids</taxon>
        <taxon>Fabales</taxon>
        <taxon>Fabaceae</taxon>
        <taxon>Papilionoideae</taxon>
        <taxon>50 kb inversion clade</taxon>
        <taxon>NPAAA clade</taxon>
        <taxon>indigoferoid/millettioid clade</taxon>
        <taxon>Phaseoleae</taxon>
        <taxon>Mucuna</taxon>
    </lineage>
</organism>
<feature type="non-terminal residue" evidence="1">
    <location>
        <position position="1"/>
    </location>
</feature>
<name>A0A371FE94_MUCPR</name>
<dbReference type="EMBL" id="QJKJ01009440">
    <property type="protein sequence ID" value="RDX76619.1"/>
    <property type="molecule type" value="Genomic_DNA"/>
</dbReference>
<comment type="caution">
    <text evidence="1">The sequence shown here is derived from an EMBL/GenBank/DDBJ whole genome shotgun (WGS) entry which is preliminary data.</text>
</comment>
<proteinExistence type="predicted"/>
<evidence type="ECO:0000313" key="1">
    <source>
        <dbReference type="EMBL" id="RDX76619.1"/>
    </source>
</evidence>
<protein>
    <submittedName>
        <fullName evidence="1">Uncharacterized protein</fullName>
    </submittedName>
</protein>
<dbReference type="AlphaFoldDB" id="A0A371FE94"/>
<keyword evidence="2" id="KW-1185">Reference proteome</keyword>
<dbReference type="Proteomes" id="UP000257109">
    <property type="component" value="Unassembled WGS sequence"/>
</dbReference>